<keyword evidence="3" id="KW-1185">Reference proteome</keyword>
<evidence type="ECO:0000313" key="3">
    <source>
        <dbReference type="Proteomes" id="UP000261080"/>
    </source>
</evidence>
<organism evidence="2 3">
    <name type="scientific">Sellimonas intestinalis</name>
    <dbReference type="NCBI Taxonomy" id="1653434"/>
    <lineage>
        <taxon>Bacteria</taxon>
        <taxon>Bacillati</taxon>
        <taxon>Bacillota</taxon>
        <taxon>Clostridia</taxon>
        <taxon>Lachnospirales</taxon>
        <taxon>Lachnospiraceae</taxon>
        <taxon>Sellimonas</taxon>
    </lineage>
</organism>
<dbReference type="Gene3D" id="1.10.1760.20">
    <property type="match status" value="1"/>
</dbReference>
<evidence type="ECO:0000256" key="1">
    <source>
        <dbReference type="SAM" id="Phobius"/>
    </source>
</evidence>
<sequence>MKETTKKLTWSAMFIALGLVLPFLTGQIPQFGNMLLPMHIPVILCGLICGWRYGAIVGFVLPLLRYALFGMPVLFPTGIAMSFELAAYGFFSGFLYEKSRWQCIIALYRSLIVSMIAGRVIWGIVEVILLGVTGSSFTWQMFLAGAFLNAIPGIIVQLILIPAIMVALNRTGLVHFRRETAQKSSRIV</sequence>
<feature type="transmembrane region" description="Helical" evidence="1">
    <location>
        <begin position="12"/>
        <end position="28"/>
    </location>
</feature>
<feature type="transmembrane region" description="Helical" evidence="1">
    <location>
        <begin position="40"/>
        <end position="61"/>
    </location>
</feature>
<dbReference type="GeneID" id="97192692"/>
<feature type="transmembrane region" description="Helical" evidence="1">
    <location>
        <begin position="142"/>
        <end position="168"/>
    </location>
</feature>
<proteinExistence type="predicted"/>
<protein>
    <submittedName>
        <fullName evidence="2">ECF transporter S component</fullName>
    </submittedName>
</protein>
<dbReference type="GO" id="GO:0022857">
    <property type="term" value="F:transmembrane transporter activity"/>
    <property type="evidence" value="ECO:0007669"/>
    <property type="project" value="InterPro"/>
</dbReference>
<dbReference type="Pfam" id="PF12822">
    <property type="entry name" value="ECF_trnsprt"/>
    <property type="match status" value="1"/>
</dbReference>
<keyword evidence="1" id="KW-1133">Transmembrane helix</keyword>
<reference evidence="2 3" key="1">
    <citation type="submission" date="2018-08" db="EMBL/GenBank/DDBJ databases">
        <title>A genome reference for cultivated species of the human gut microbiota.</title>
        <authorList>
            <person name="Zou Y."/>
            <person name="Xue W."/>
            <person name="Luo G."/>
        </authorList>
    </citation>
    <scope>NUCLEOTIDE SEQUENCE [LARGE SCALE GENOMIC DNA]</scope>
    <source>
        <strain evidence="2 3">AF37-2AT</strain>
    </source>
</reference>
<keyword evidence="1" id="KW-0472">Membrane</keyword>
<comment type="caution">
    <text evidence="2">The sequence shown here is derived from an EMBL/GenBank/DDBJ whole genome shotgun (WGS) entry which is preliminary data.</text>
</comment>
<keyword evidence="1" id="KW-0812">Transmembrane</keyword>
<dbReference type="OrthoDB" id="9815422at2"/>
<feature type="transmembrane region" description="Helical" evidence="1">
    <location>
        <begin position="73"/>
        <end position="96"/>
    </location>
</feature>
<dbReference type="EMBL" id="QVLX01000001">
    <property type="protein sequence ID" value="RGE90032.1"/>
    <property type="molecule type" value="Genomic_DNA"/>
</dbReference>
<evidence type="ECO:0000313" key="2">
    <source>
        <dbReference type="EMBL" id="RGE90032.1"/>
    </source>
</evidence>
<accession>A0A3E3K617</accession>
<feature type="transmembrane region" description="Helical" evidence="1">
    <location>
        <begin position="108"/>
        <end position="130"/>
    </location>
</feature>
<dbReference type="Proteomes" id="UP000261080">
    <property type="component" value="Unassembled WGS sequence"/>
</dbReference>
<dbReference type="AlphaFoldDB" id="A0A3E3K617"/>
<dbReference type="InterPro" id="IPR024529">
    <property type="entry name" value="ECF_trnsprt_substrate-spec"/>
</dbReference>
<name>A0A3E3K617_9FIRM</name>
<dbReference type="RefSeq" id="WP_024732546.1">
    <property type="nucleotide sequence ID" value="NZ_CALBAT010000031.1"/>
</dbReference>
<gene>
    <name evidence="2" type="ORF">DW016_01885</name>
</gene>